<evidence type="ECO:0000256" key="2">
    <source>
        <dbReference type="SAM" id="Phobius"/>
    </source>
</evidence>
<name>A0A5B0RN69_PUCGR</name>
<evidence type="ECO:0000313" key="3">
    <source>
        <dbReference type="EMBL" id="KAA1126598.1"/>
    </source>
</evidence>
<keyword evidence="2" id="KW-0812">Transmembrane</keyword>
<protein>
    <submittedName>
        <fullName evidence="3">Uncharacterized protein</fullName>
    </submittedName>
</protein>
<feature type="transmembrane region" description="Helical" evidence="2">
    <location>
        <begin position="77"/>
        <end position="102"/>
    </location>
</feature>
<keyword evidence="2" id="KW-1133">Transmembrane helix</keyword>
<accession>A0A5B0RN69</accession>
<evidence type="ECO:0000256" key="1">
    <source>
        <dbReference type="SAM" id="MobiDB-lite"/>
    </source>
</evidence>
<evidence type="ECO:0000313" key="4">
    <source>
        <dbReference type="Proteomes" id="UP000325313"/>
    </source>
</evidence>
<feature type="region of interest" description="Disordered" evidence="1">
    <location>
        <begin position="22"/>
        <end position="72"/>
    </location>
</feature>
<dbReference type="AlphaFoldDB" id="A0A5B0RN69"/>
<sequence>MTITHRLTTRLRSEVARALTGRSARPLEARGPRVSSGPVRPAGRSDCQAYTSSSSSSASQQASSSSSGTSSAWSDGVAAQAIFGSLGGVLILGFDICITLGINTRSWRRWPSLLSLVTIQC</sequence>
<keyword evidence="2" id="KW-0472">Membrane</keyword>
<gene>
    <name evidence="3" type="ORF">PGTUg99_029433</name>
</gene>
<proteinExistence type="predicted"/>
<reference evidence="3 4" key="1">
    <citation type="submission" date="2019-05" db="EMBL/GenBank/DDBJ databases">
        <title>Emergence of the Ug99 lineage of the wheat stem rust pathogen through somatic hybridization.</title>
        <authorList>
            <person name="Li F."/>
            <person name="Upadhyaya N.M."/>
            <person name="Sperschneider J."/>
            <person name="Matny O."/>
            <person name="Nguyen-Phuc H."/>
            <person name="Mago R."/>
            <person name="Raley C."/>
            <person name="Miller M.E."/>
            <person name="Silverstein K.A.T."/>
            <person name="Henningsen E."/>
            <person name="Hirsch C.D."/>
            <person name="Visser B."/>
            <person name="Pretorius Z.A."/>
            <person name="Steffenson B.J."/>
            <person name="Schwessinger B."/>
            <person name="Dodds P.N."/>
            <person name="Figueroa M."/>
        </authorList>
    </citation>
    <scope>NUCLEOTIDE SEQUENCE [LARGE SCALE GENOMIC DNA]</scope>
    <source>
        <strain evidence="3 4">Ug99</strain>
    </source>
</reference>
<dbReference type="EMBL" id="VDEP01000171">
    <property type="protein sequence ID" value="KAA1126598.1"/>
    <property type="molecule type" value="Genomic_DNA"/>
</dbReference>
<comment type="caution">
    <text evidence="3">The sequence shown here is derived from an EMBL/GenBank/DDBJ whole genome shotgun (WGS) entry which is preliminary data.</text>
</comment>
<organism evidence="3 4">
    <name type="scientific">Puccinia graminis f. sp. tritici</name>
    <dbReference type="NCBI Taxonomy" id="56615"/>
    <lineage>
        <taxon>Eukaryota</taxon>
        <taxon>Fungi</taxon>
        <taxon>Dikarya</taxon>
        <taxon>Basidiomycota</taxon>
        <taxon>Pucciniomycotina</taxon>
        <taxon>Pucciniomycetes</taxon>
        <taxon>Pucciniales</taxon>
        <taxon>Pucciniaceae</taxon>
        <taxon>Puccinia</taxon>
    </lineage>
</organism>
<feature type="compositionally biased region" description="Low complexity" evidence="1">
    <location>
        <begin position="51"/>
        <end position="72"/>
    </location>
</feature>
<dbReference type="Proteomes" id="UP000325313">
    <property type="component" value="Unassembled WGS sequence"/>
</dbReference>